<dbReference type="PROSITE" id="PS50072">
    <property type="entry name" value="CSA_PPIASE_2"/>
    <property type="match status" value="1"/>
</dbReference>
<evidence type="ECO:0000256" key="4">
    <source>
        <dbReference type="ARBA" id="ARBA00023235"/>
    </source>
</evidence>
<evidence type="ECO:0000256" key="2">
    <source>
        <dbReference type="ARBA" id="ARBA00007365"/>
    </source>
</evidence>
<sequence length="161" mass="17977">MEKILFEIEMQDGNVMKGELYPEVAPITVENFVNLIKNNFFDGLIFHRVIPGFMIQGGGYDTDMKEHPAASIKGEFASNGVTNNLKHTRGVLSMARTMVKDSASSQFFIMHADAPHLDGDYAAFGLITEGLEEVDKIANVKRSPWNDMPNEPQVIKTMKLL</sequence>
<keyword evidence="3 5" id="KW-0697">Rotamase</keyword>
<dbReference type="Proteomes" id="UP001197492">
    <property type="component" value="Unassembled WGS sequence"/>
</dbReference>
<dbReference type="GO" id="GO:0006457">
    <property type="term" value="P:protein folding"/>
    <property type="evidence" value="ECO:0007669"/>
    <property type="project" value="InterPro"/>
</dbReference>
<dbReference type="InterPro" id="IPR024936">
    <property type="entry name" value="Cyclophilin-type_PPIase"/>
</dbReference>
<dbReference type="Proteomes" id="UP001196408">
    <property type="component" value="Unassembled WGS sequence"/>
</dbReference>
<dbReference type="InterPro" id="IPR044666">
    <property type="entry name" value="Cyclophilin_A-like"/>
</dbReference>
<dbReference type="EMBL" id="JAHOEF010000070">
    <property type="protein sequence ID" value="MBV3383378.1"/>
    <property type="molecule type" value="Genomic_DNA"/>
</dbReference>
<evidence type="ECO:0000259" key="6">
    <source>
        <dbReference type="PROSITE" id="PS50072"/>
    </source>
</evidence>
<comment type="function">
    <text evidence="1 5">PPIases accelerate the folding of proteins. It catalyzes the cis-trans isomerization of proline imidic peptide bonds in oligopeptides.</text>
</comment>
<dbReference type="GO" id="GO:0003755">
    <property type="term" value="F:peptidyl-prolyl cis-trans isomerase activity"/>
    <property type="evidence" value="ECO:0007669"/>
    <property type="project" value="UniProtKB-UniRule"/>
</dbReference>
<name>A0AAW4MX45_9FIRM</name>
<dbReference type="CDD" id="cd00317">
    <property type="entry name" value="cyclophilin"/>
    <property type="match status" value="1"/>
</dbReference>
<dbReference type="PANTHER" id="PTHR45625:SF4">
    <property type="entry name" value="PEPTIDYLPROLYL ISOMERASE DOMAIN AND WD REPEAT-CONTAINING PROTEIN 1"/>
    <property type="match status" value="1"/>
</dbReference>
<dbReference type="InterPro" id="IPR029000">
    <property type="entry name" value="Cyclophilin-like_dom_sf"/>
</dbReference>
<dbReference type="PIRSF" id="PIRSF001467">
    <property type="entry name" value="Peptidylpro_ismrse"/>
    <property type="match status" value="1"/>
</dbReference>
<reference evidence="7 10" key="1">
    <citation type="submission" date="2021-06" db="EMBL/GenBank/DDBJ databases">
        <title>Collection of gut derived symbiotic bacterial strains cultured from healthy donors.</title>
        <authorList>
            <person name="Lin H."/>
            <person name="Littmann E."/>
            <person name="Pamer E.G."/>
        </authorList>
    </citation>
    <scope>NUCLEOTIDE SEQUENCE</scope>
    <source>
        <strain evidence="8 10">MSK.21.70</strain>
        <strain evidence="7">MSK.21.82</strain>
    </source>
</reference>
<dbReference type="InterPro" id="IPR002130">
    <property type="entry name" value="Cyclophilin-type_PPIase_dom"/>
</dbReference>
<evidence type="ECO:0000313" key="9">
    <source>
        <dbReference type="Proteomes" id="UP001196408"/>
    </source>
</evidence>
<evidence type="ECO:0000313" key="10">
    <source>
        <dbReference type="Proteomes" id="UP001197492"/>
    </source>
</evidence>
<dbReference type="AlphaFoldDB" id="A0AAW4MX45"/>
<evidence type="ECO:0000256" key="5">
    <source>
        <dbReference type="RuleBase" id="RU363019"/>
    </source>
</evidence>
<evidence type="ECO:0000313" key="7">
    <source>
        <dbReference type="EMBL" id="MBV3383378.1"/>
    </source>
</evidence>
<dbReference type="GeneID" id="301322791"/>
<feature type="domain" description="PPIase cyclophilin-type" evidence="6">
    <location>
        <begin position="19"/>
        <end position="160"/>
    </location>
</feature>
<dbReference type="EC" id="5.2.1.8" evidence="5"/>
<comment type="similarity">
    <text evidence="2 5">Belongs to the cyclophilin-type PPIase family.</text>
</comment>
<accession>A0AAW4MX45</accession>
<evidence type="ECO:0000313" key="8">
    <source>
        <dbReference type="EMBL" id="MBV3393390.1"/>
    </source>
</evidence>
<dbReference type="PROSITE" id="PS00170">
    <property type="entry name" value="CSA_PPIASE_1"/>
    <property type="match status" value="1"/>
</dbReference>
<comment type="caution">
    <text evidence="7">The sequence shown here is derived from an EMBL/GenBank/DDBJ whole genome shotgun (WGS) entry which is preliminary data.</text>
</comment>
<comment type="catalytic activity">
    <reaction evidence="5">
        <text>[protein]-peptidylproline (omega=180) = [protein]-peptidylproline (omega=0)</text>
        <dbReference type="Rhea" id="RHEA:16237"/>
        <dbReference type="Rhea" id="RHEA-COMP:10747"/>
        <dbReference type="Rhea" id="RHEA-COMP:10748"/>
        <dbReference type="ChEBI" id="CHEBI:83833"/>
        <dbReference type="ChEBI" id="CHEBI:83834"/>
        <dbReference type="EC" id="5.2.1.8"/>
    </reaction>
</comment>
<dbReference type="SUPFAM" id="SSF50891">
    <property type="entry name" value="Cyclophilin-like"/>
    <property type="match status" value="1"/>
</dbReference>
<dbReference type="PRINTS" id="PR00153">
    <property type="entry name" value="CSAPPISMRASE"/>
</dbReference>
<dbReference type="Pfam" id="PF00160">
    <property type="entry name" value="Pro_isomerase"/>
    <property type="match status" value="1"/>
</dbReference>
<dbReference type="RefSeq" id="WP_022425969.1">
    <property type="nucleotide sequence ID" value="NZ_CABIWU010000042.1"/>
</dbReference>
<evidence type="ECO:0000256" key="3">
    <source>
        <dbReference type="ARBA" id="ARBA00023110"/>
    </source>
</evidence>
<protein>
    <recommendedName>
        <fullName evidence="5">Peptidyl-prolyl cis-trans isomerase</fullName>
        <shortName evidence="5">PPIase</shortName>
        <ecNumber evidence="5">5.2.1.8</ecNumber>
    </recommendedName>
</protein>
<dbReference type="Gene3D" id="2.40.100.10">
    <property type="entry name" value="Cyclophilin-like"/>
    <property type="match status" value="1"/>
</dbReference>
<keyword evidence="4 5" id="KW-0413">Isomerase</keyword>
<evidence type="ECO:0000256" key="1">
    <source>
        <dbReference type="ARBA" id="ARBA00002388"/>
    </source>
</evidence>
<keyword evidence="10" id="KW-1185">Reference proteome</keyword>
<gene>
    <name evidence="7" type="ORF">KSV97_09185</name>
    <name evidence="8" type="ORF">KSW06_09050</name>
</gene>
<organism evidence="7 9">
    <name type="scientific">Catenibacterium mitsuokai</name>
    <dbReference type="NCBI Taxonomy" id="100886"/>
    <lineage>
        <taxon>Bacteria</taxon>
        <taxon>Bacillati</taxon>
        <taxon>Bacillota</taxon>
        <taxon>Erysipelotrichia</taxon>
        <taxon>Erysipelotrichales</taxon>
        <taxon>Coprobacillaceae</taxon>
        <taxon>Catenibacterium</taxon>
    </lineage>
</organism>
<dbReference type="PANTHER" id="PTHR45625">
    <property type="entry name" value="PEPTIDYL-PROLYL CIS-TRANS ISOMERASE-RELATED"/>
    <property type="match status" value="1"/>
</dbReference>
<dbReference type="EMBL" id="JAHOEL010000069">
    <property type="protein sequence ID" value="MBV3393390.1"/>
    <property type="molecule type" value="Genomic_DNA"/>
</dbReference>
<dbReference type="InterPro" id="IPR020892">
    <property type="entry name" value="Cyclophilin-type_PPIase_CS"/>
</dbReference>
<proteinExistence type="inferred from homology"/>